<protein>
    <submittedName>
        <fullName evidence="2">Tol biopolymer transport system component</fullName>
    </submittedName>
</protein>
<evidence type="ECO:0000313" key="2">
    <source>
        <dbReference type="EMBL" id="MBB6093222.1"/>
    </source>
</evidence>
<organism evidence="2 3">
    <name type="scientific">Povalibacter uvarum</name>
    <dbReference type="NCBI Taxonomy" id="732238"/>
    <lineage>
        <taxon>Bacteria</taxon>
        <taxon>Pseudomonadati</taxon>
        <taxon>Pseudomonadota</taxon>
        <taxon>Gammaproteobacteria</taxon>
        <taxon>Steroidobacterales</taxon>
        <taxon>Steroidobacteraceae</taxon>
        <taxon>Povalibacter</taxon>
    </lineage>
</organism>
<accession>A0A841HMA4</accession>
<dbReference type="Proteomes" id="UP000588068">
    <property type="component" value="Unassembled WGS sequence"/>
</dbReference>
<dbReference type="Pfam" id="PF07676">
    <property type="entry name" value="PD40"/>
    <property type="match status" value="2"/>
</dbReference>
<feature type="signal peptide" evidence="1">
    <location>
        <begin position="1"/>
        <end position="25"/>
    </location>
</feature>
<dbReference type="SUPFAM" id="SSF82171">
    <property type="entry name" value="DPP6 N-terminal domain-like"/>
    <property type="match status" value="1"/>
</dbReference>
<dbReference type="InterPro" id="IPR011659">
    <property type="entry name" value="WD40"/>
</dbReference>
<proteinExistence type="predicted"/>
<keyword evidence="3" id="KW-1185">Reference proteome</keyword>
<sequence>MRRGTFRLPPGVATASCCVALIAHAGESLPVRWTPEAIATDRYESSATFTPDGREMFFMSSDAAFSRYRLLWSSCRDGRWSAPRKPLFAADDNILEADPFVTADGERLYFISARQGDKEDDFDIWSVDREADGSFVTARRLPEPVNSLDVELLPRMTTDGRLYFGSDRPGGHGLMDIYVASDDATGKWKVENLGPAVNSAASEYEADISRDQKTLIVVANRDKRSHLYRYTFDRGSWIDRGQIPARENVFQVGPLLSPNADRLLFAQADGERSGELFLIDLVPEPDRTWPPACASSAGR</sequence>
<reference evidence="2 3" key="1">
    <citation type="submission" date="2020-08" db="EMBL/GenBank/DDBJ databases">
        <title>Genomic Encyclopedia of Type Strains, Phase IV (KMG-IV): sequencing the most valuable type-strain genomes for metagenomic binning, comparative biology and taxonomic classification.</title>
        <authorList>
            <person name="Goeker M."/>
        </authorList>
    </citation>
    <scope>NUCLEOTIDE SEQUENCE [LARGE SCALE GENOMIC DNA]</scope>
    <source>
        <strain evidence="2 3">DSM 26723</strain>
    </source>
</reference>
<feature type="chain" id="PRO_5032721243" evidence="1">
    <location>
        <begin position="26"/>
        <end position="299"/>
    </location>
</feature>
<dbReference type="RefSeq" id="WP_184331360.1">
    <property type="nucleotide sequence ID" value="NZ_JACHHZ010000002.1"/>
</dbReference>
<dbReference type="AlphaFoldDB" id="A0A841HMA4"/>
<evidence type="ECO:0000313" key="3">
    <source>
        <dbReference type="Proteomes" id="UP000588068"/>
    </source>
</evidence>
<evidence type="ECO:0000256" key="1">
    <source>
        <dbReference type="SAM" id="SignalP"/>
    </source>
</evidence>
<dbReference type="InterPro" id="IPR011042">
    <property type="entry name" value="6-blade_b-propeller_TolB-like"/>
</dbReference>
<gene>
    <name evidence="2" type="ORF">HNQ60_002100</name>
</gene>
<comment type="caution">
    <text evidence="2">The sequence shown here is derived from an EMBL/GenBank/DDBJ whole genome shotgun (WGS) entry which is preliminary data.</text>
</comment>
<dbReference type="EMBL" id="JACHHZ010000002">
    <property type="protein sequence ID" value="MBB6093222.1"/>
    <property type="molecule type" value="Genomic_DNA"/>
</dbReference>
<keyword evidence="1" id="KW-0732">Signal</keyword>
<dbReference type="Gene3D" id="2.120.10.30">
    <property type="entry name" value="TolB, C-terminal domain"/>
    <property type="match status" value="1"/>
</dbReference>
<name>A0A841HMA4_9GAMM</name>